<proteinExistence type="predicted"/>
<dbReference type="SUPFAM" id="SSF50630">
    <property type="entry name" value="Acid proteases"/>
    <property type="match status" value="1"/>
</dbReference>
<feature type="signal peptide" evidence="1">
    <location>
        <begin position="1"/>
        <end position="19"/>
    </location>
</feature>
<accession>A0A9D2JXC8</accession>
<comment type="caution">
    <text evidence="2">The sequence shown here is derived from an EMBL/GenBank/DDBJ whole genome shotgun (WGS) entry which is preliminary data.</text>
</comment>
<name>A0A9D2JXC8_9BACT</name>
<dbReference type="AlphaFoldDB" id="A0A9D2JXC8"/>
<feature type="chain" id="PRO_5039445425" evidence="1">
    <location>
        <begin position="20"/>
        <end position="457"/>
    </location>
</feature>
<dbReference type="Gene3D" id="2.40.70.10">
    <property type="entry name" value="Acid Proteases"/>
    <property type="match status" value="2"/>
</dbReference>
<sequence length="457" mass="50927">MKKRLFLLLFLFASLVMRAQTADERLGRLMNENRWFDLKRELKTTPADSVHPMLYKMAQALTCHYFNQPDSACVVLGDLLNNHQPELGDNTLSMAWLMVMNLARVDRYAEAADLAQSLHDQLRAQGVDSAQTQNYLVMARLYRVFADNGPICQPLHPAGTYRVPMKTHSVMHQAKDKTSQGHFITMDGSVNGKGSTLVFDTGAGVNIISSRQARDYGLRLLDATTQMIGMGMQEGRYAMADTLRIGEMAWTNVPFLIVDIQTGNAAMDSIGSLLPPVMGMPLMLRMQEVRLDFEHRQFVIPEKPTPCPLPVSNLLRGDQETLTMASTDYDEQPLYFHFDTGCYETSLQRTWFERHKQETLAAGKPDSVMMGGVGAAILTRGYRLPVKVFRLGNGKAALFSVMVNAGVEGQAGETETPGYLKGMEDGVLGLDVLERFKLVILNLKDMYLEGIPYPGGK</sequence>
<evidence type="ECO:0000256" key="1">
    <source>
        <dbReference type="SAM" id="SignalP"/>
    </source>
</evidence>
<dbReference type="Proteomes" id="UP000824055">
    <property type="component" value="Unassembled WGS sequence"/>
</dbReference>
<reference evidence="2" key="2">
    <citation type="submission" date="2021-04" db="EMBL/GenBank/DDBJ databases">
        <authorList>
            <person name="Gilroy R."/>
        </authorList>
    </citation>
    <scope>NUCLEOTIDE SEQUENCE</scope>
    <source>
        <strain evidence="2">ChiHecec3B27-8219</strain>
    </source>
</reference>
<organism evidence="2 3">
    <name type="scientific">Candidatus Prevotella avicola</name>
    <dbReference type="NCBI Taxonomy" id="2838738"/>
    <lineage>
        <taxon>Bacteria</taxon>
        <taxon>Pseudomonadati</taxon>
        <taxon>Bacteroidota</taxon>
        <taxon>Bacteroidia</taxon>
        <taxon>Bacteroidales</taxon>
        <taxon>Prevotellaceae</taxon>
        <taxon>Prevotella</taxon>
    </lineage>
</organism>
<protein>
    <submittedName>
        <fullName evidence="2">Retropepsin-like domain-containing protein</fullName>
    </submittedName>
</protein>
<dbReference type="InterPro" id="IPR021109">
    <property type="entry name" value="Peptidase_aspartic_dom_sf"/>
</dbReference>
<evidence type="ECO:0000313" key="2">
    <source>
        <dbReference type="EMBL" id="HIZ70087.1"/>
    </source>
</evidence>
<dbReference type="Pfam" id="PF13650">
    <property type="entry name" value="Asp_protease_2"/>
    <property type="match status" value="1"/>
</dbReference>
<gene>
    <name evidence="2" type="ORF">H9966_09505</name>
</gene>
<evidence type="ECO:0000313" key="3">
    <source>
        <dbReference type="Proteomes" id="UP000824055"/>
    </source>
</evidence>
<dbReference type="EMBL" id="DXBE01000070">
    <property type="protein sequence ID" value="HIZ70087.1"/>
    <property type="molecule type" value="Genomic_DNA"/>
</dbReference>
<keyword evidence="1" id="KW-0732">Signal</keyword>
<reference evidence="2" key="1">
    <citation type="journal article" date="2021" name="PeerJ">
        <title>Extensive microbial diversity within the chicken gut microbiome revealed by metagenomics and culture.</title>
        <authorList>
            <person name="Gilroy R."/>
            <person name="Ravi A."/>
            <person name="Getino M."/>
            <person name="Pursley I."/>
            <person name="Horton D.L."/>
            <person name="Alikhan N.F."/>
            <person name="Baker D."/>
            <person name="Gharbi K."/>
            <person name="Hall N."/>
            <person name="Watson M."/>
            <person name="Adriaenssens E.M."/>
            <person name="Foster-Nyarko E."/>
            <person name="Jarju S."/>
            <person name="Secka A."/>
            <person name="Antonio M."/>
            <person name="Oren A."/>
            <person name="Chaudhuri R.R."/>
            <person name="La Ragione R."/>
            <person name="Hildebrand F."/>
            <person name="Pallen M.J."/>
        </authorList>
    </citation>
    <scope>NUCLEOTIDE SEQUENCE</scope>
    <source>
        <strain evidence="2">ChiHecec3B27-8219</strain>
    </source>
</reference>